<name>A0AAU7GD23_9MICO</name>
<gene>
    <name evidence="1" type="ORF">AAME72_17310</name>
</gene>
<dbReference type="RefSeq" id="WP_348787771.1">
    <property type="nucleotide sequence ID" value="NZ_CP157390.1"/>
</dbReference>
<dbReference type="Gene3D" id="3.20.10.10">
    <property type="entry name" value="D-amino Acid Aminotransferase, subunit A, domain 2"/>
    <property type="match status" value="1"/>
</dbReference>
<evidence type="ECO:0000313" key="1">
    <source>
        <dbReference type="EMBL" id="XBM47806.1"/>
    </source>
</evidence>
<dbReference type="InterPro" id="IPR036038">
    <property type="entry name" value="Aminotransferase-like"/>
</dbReference>
<dbReference type="SUPFAM" id="SSF56752">
    <property type="entry name" value="D-aminoacid aminotransferase-like PLP-dependent enzymes"/>
    <property type="match status" value="1"/>
</dbReference>
<dbReference type="InterPro" id="IPR043132">
    <property type="entry name" value="BCAT-like_C"/>
</dbReference>
<keyword evidence="1" id="KW-0808">Transferase</keyword>
<dbReference type="EMBL" id="CP157390">
    <property type="protein sequence ID" value="XBM47806.1"/>
    <property type="molecule type" value="Genomic_DNA"/>
</dbReference>
<protein>
    <submittedName>
        <fullName evidence="1">Aminotransferase class IV</fullName>
    </submittedName>
</protein>
<dbReference type="GO" id="GO:0008483">
    <property type="term" value="F:transaminase activity"/>
    <property type="evidence" value="ECO:0007669"/>
    <property type="project" value="UniProtKB-KW"/>
</dbReference>
<accession>A0AAU7GD23</accession>
<dbReference type="Pfam" id="PF01063">
    <property type="entry name" value="Aminotran_4"/>
    <property type="match status" value="1"/>
</dbReference>
<keyword evidence="1" id="KW-0032">Aminotransferase</keyword>
<dbReference type="AlphaFoldDB" id="A0AAU7GD23"/>
<reference evidence="1" key="1">
    <citation type="submission" date="2024-05" db="EMBL/GenBank/DDBJ databases">
        <title>The Natural Products Discovery Center: Release of the First 8490 Sequenced Strains for Exploring Actinobacteria Biosynthetic Diversity.</title>
        <authorList>
            <person name="Kalkreuter E."/>
            <person name="Kautsar S.A."/>
            <person name="Yang D."/>
            <person name="Bader C.D."/>
            <person name="Teijaro C.N."/>
            <person name="Fluegel L."/>
            <person name="Davis C.M."/>
            <person name="Simpson J.R."/>
            <person name="Lauterbach L."/>
            <person name="Steele A.D."/>
            <person name="Gui C."/>
            <person name="Meng S."/>
            <person name="Li G."/>
            <person name="Viehrig K."/>
            <person name="Ye F."/>
            <person name="Su P."/>
            <person name="Kiefer A.F."/>
            <person name="Nichols A."/>
            <person name="Cepeda A.J."/>
            <person name="Yan W."/>
            <person name="Fan B."/>
            <person name="Jiang Y."/>
            <person name="Adhikari A."/>
            <person name="Zheng C.-J."/>
            <person name="Schuster L."/>
            <person name="Cowan T.M."/>
            <person name="Smanski M.J."/>
            <person name="Chevrette M.G."/>
            <person name="de Carvalho L.P.S."/>
            <person name="Shen B."/>
        </authorList>
    </citation>
    <scope>NUCLEOTIDE SEQUENCE</scope>
    <source>
        <strain evidence="1">NPDC080035</strain>
    </source>
</reference>
<proteinExistence type="predicted"/>
<organism evidence="1">
    <name type="scientific">Leifsonia sp. NPDC080035</name>
    <dbReference type="NCBI Taxonomy" id="3143936"/>
    <lineage>
        <taxon>Bacteria</taxon>
        <taxon>Bacillati</taxon>
        <taxon>Actinomycetota</taxon>
        <taxon>Actinomycetes</taxon>
        <taxon>Micrococcales</taxon>
        <taxon>Microbacteriaceae</taxon>
        <taxon>Leifsonia</taxon>
    </lineage>
</organism>
<dbReference type="InterPro" id="IPR001544">
    <property type="entry name" value="Aminotrans_IV"/>
</dbReference>
<sequence>MDATATLYDWAAGELAVRDDCELAETELLAADSFLVDEGRVLALRLHRSRFLESAREQGHADRADAAAFWDTAVTLLPRSGQWFPRFELVRSRDVLRLRFRLRSAPALGDTLVVATAPSDPRQLPHLKGPDIARLGVLRQQAQKRGAQEAVILDDGHVSDGTTSALLWWRGNTLYAPPFELERVDSVAARTVRGIAAALGVPVDEETVRPSELAGANLWAVNALHGIREVTAWVDGPALARDEARTRAWRARFAALARPLP</sequence>